<dbReference type="RefSeq" id="XP_056501981.1">
    <property type="nucleotide sequence ID" value="XM_056642569.1"/>
</dbReference>
<dbReference type="InterPro" id="IPR010354">
    <property type="entry name" value="Oleate_hydratase"/>
</dbReference>
<evidence type="ECO:0000313" key="2">
    <source>
        <dbReference type="Proteomes" id="UP001147733"/>
    </source>
</evidence>
<gene>
    <name evidence="1" type="ORF">N7469_003649</name>
</gene>
<proteinExistence type="predicted"/>
<dbReference type="GO" id="GO:0050151">
    <property type="term" value="F:oleate hydratase activity"/>
    <property type="evidence" value="ECO:0007669"/>
    <property type="project" value="InterPro"/>
</dbReference>
<dbReference type="OrthoDB" id="545169at2759"/>
<dbReference type="GO" id="GO:0071949">
    <property type="term" value="F:FAD binding"/>
    <property type="evidence" value="ECO:0007669"/>
    <property type="project" value="InterPro"/>
</dbReference>
<dbReference type="AlphaFoldDB" id="A0A9W9P2Y1"/>
<dbReference type="PANTHER" id="PTHR37417">
    <property type="entry name" value="67 KDA MYOSIN-CROSS-REACTIVE ANTIGEN FAMILY PROTEIN (AFU_ORTHOLOGUE AFUA_5G09970)"/>
    <property type="match status" value="1"/>
</dbReference>
<dbReference type="InterPro" id="IPR036188">
    <property type="entry name" value="FAD/NAD-bd_sf"/>
</dbReference>
<sequence>MGTRRKNGRCPENTEAWVIGTGTASLASALYLINDAKVPPSKVHILDKNPSMKENLHNHGHSSSGYDQFAGCLPVPVDSSMKALLAMIPSVELQGKSFLDEIQLTESSRRPSQGNDRTCFLARKGGTMEHMPVESLSLSYKCRASLVRFLLKREKYLLGRQIRDVLPVGFFDSCFWLVWSTQFGFQQWHCAAEFRRAVRQFLSSFHNLNILNCVDITGYYQYESIYLPIYFYLRDCNADLRFGVEVKDFEIDCSSNQRFITGLYLTTDGLEFYQRLGSNDIVIANLGSTVSGSAVGTHYTPALLESIRAADMLDQNWSTWLALQSQSRDFGDPYSFCTHQSQSILGSFTITTEEPGFFETVKMQSRCTSEAGAFIIFKDSHWGIRLCIPAQPVFSTQPRYVRVLWGTTLYPERTGNYVKKQMVNCSGAEILTELFGHLDLAYGTFTTRTVLVVPRVMPRMSALQLTRAPNNRPRVNPPTFANIALVGHFVEIPRRACVDLGYELRAAQLAVSHLMDYDIPTDSSESLVSTITKVLFWK</sequence>
<dbReference type="Gene3D" id="3.30.9.80">
    <property type="match status" value="1"/>
</dbReference>
<keyword evidence="2" id="KW-1185">Reference proteome</keyword>
<dbReference type="Proteomes" id="UP001147733">
    <property type="component" value="Unassembled WGS sequence"/>
</dbReference>
<evidence type="ECO:0008006" key="3">
    <source>
        <dbReference type="Google" id="ProtNLM"/>
    </source>
</evidence>
<dbReference type="Gene3D" id="3.50.50.60">
    <property type="entry name" value="FAD/NAD(P)-binding domain"/>
    <property type="match status" value="2"/>
</dbReference>
<comment type="caution">
    <text evidence="1">The sequence shown here is derived from an EMBL/GenBank/DDBJ whole genome shotgun (WGS) entry which is preliminary data.</text>
</comment>
<dbReference type="GeneID" id="81381736"/>
<organism evidence="1 2">
    <name type="scientific">Penicillium citrinum</name>
    <dbReference type="NCBI Taxonomy" id="5077"/>
    <lineage>
        <taxon>Eukaryota</taxon>
        <taxon>Fungi</taxon>
        <taxon>Dikarya</taxon>
        <taxon>Ascomycota</taxon>
        <taxon>Pezizomycotina</taxon>
        <taxon>Eurotiomycetes</taxon>
        <taxon>Eurotiomycetidae</taxon>
        <taxon>Eurotiales</taxon>
        <taxon>Aspergillaceae</taxon>
        <taxon>Penicillium</taxon>
    </lineage>
</organism>
<dbReference type="SUPFAM" id="SSF51905">
    <property type="entry name" value="FAD/NAD(P)-binding domain"/>
    <property type="match status" value="1"/>
</dbReference>
<accession>A0A9W9P2Y1</accession>
<reference evidence="1" key="1">
    <citation type="submission" date="2022-11" db="EMBL/GenBank/DDBJ databases">
        <authorList>
            <person name="Petersen C."/>
        </authorList>
    </citation>
    <scope>NUCLEOTIDE SEQUENCE</scope>
    <source>
        <strain evidence="1">IBT 23319</strain>
    </source>
</reference>
<dbReference type="Pfam" id="PF06100">
    <property type="entry name" value="MCRA"/>
    <property type="match status" value="1"/>
</dbReference>
<name>A0A9W9P2Y1_PENCI</name>
<dbReference type="GO" id="GO:0006631">
    <property type="term" value="P:fatty acid metabolic process"/>
    <property type="evidence" value="ECO:0007669"/>
    <property type="project" value="InterPro"/>
</dbReference>
<dbReference type="EMBL" id="JAPQKT010000003">
    <property type="protein sequence ID" value="KAJ5234481.1"/>
    <property type="molecule type" value="Genomic_DNA"/>
</dbReference>
<reference evidence="1" key="2">
    <citation type="journal article" date="2023" name="IMA Fungus">
        <title>Comparative genomic study of the Penicillium genus elucidates a diverse pangenome and 15 lateral gene transfer events.</title>
        <authorList>
            <person name="Petersen C."/>
            <person name="Sorensen T."/>
            <person name="Nielsen M.R."/>
            <person name="Sondergaard T.E."/>
            <person name="Sorensen J.L."/>
            <person name="Fitzpatrick D.A."/>
            <person name="Frisvad J.C."/>
            <person name="Nielsen K.L."/>
        </authorList>
    </citation>
    <scope>NUCLEOTIDE SEQUENCE</scope>
    <source>
        <strain evidence="1">IBT 23319</strain>
    </source>
</reference>
<protein>
    <recommendedName>
        <fullName evidence="3">Oleate hydratase</fullName>
    </recommendedName>
</protein>
<evidence type="ECO:0000313" key="1">
    <source>
        <dbReference type="EMBL" id="KAJ5234481.1"/>
    </source>
</evidence>
<dbReference type="PANTHER" id="PTHR37417:SF2">
    <property type="entry name" value="67 KDA MYOSIN-CROSS-REACTIVE ANTIGEN FAMILY PROTEIN (AFU_ORTHOLOGUE AFUA_5G09970)"/>
    <property type="match status" value="1"/>
</dbReference>